<dbReference type="PANTHER" id="PTHR30469:SF11">
    <property type="entry name" value="BLL4320 PROTEIN"/>
    <property type="match status" value="1"/>
</dbReference>
<dbReference type="FunFam" id="2.40.30.170:FF:000010">
    <property type="entry name" value="Efflux RND transporter periplasmic adaptor subunit"/>
    <property type="match status" value="1"/>
</dbReference>
<dbReference type="Pfam" id="PF25917">
    <property type="entry name" value="BSH_RND"/>
    <property type="match status" value="1"/>
</dbReference>
<dbReference type="Proteomes" id="UP000078428">
    <property type="component" value="Unassembled WGS sequence"/>
</dbReference>
<dbReference type="NCBIfam" id="TIGR01730">
    <property type="entry name" value="RND_mfp"/>
    <property type="match status" value="1"/>
</dbReference>
<dbReference type="RefSeq" id="WP_216636122.1">
    <property type="nucleotide sequence ID" value="NZ_LWQT01000088.1"/>
</dbReference>
<dbReference type="Pfam" id="PF25967">
    <property type="entry name" value="RND-MFP_C"/>
    <property type="match status" value="1"/>
</dbReference>
<dbReference type="Gene3D" id="2.40.30.170">
    <property type="match status" value="1"/>
</dbReference>
<dbReference type="SUPFAM" id="SSF111369">
    <property type="entry name" value="HlyD-like secretion proteins"/>
    <property type="match status" value="1"/>
</dbReference>
<dbReference type="Gene3D" id="2.40.420.20">
    <property type="match status" value="1"/>
</dbReference>
<reference evidence="7 8" key="1">
    <citation type="submission" date="2016-04" db="EMBL/GenBank/DDBJ databases">
        <title>Draft genome sequence of freshwater magnetotactic bacteria Magnetospirillum marisnigri SP-1 and Magnetospirillum moscoviense BB-1.</title>
        <authorList>
            <person name="Koziaeva V."/>
            <person name="Dziuba M.V."/>
            <person name="Ivanov T.M."/>
            <person name="Kuznetsov B."/>
            <person name="Grouzdev D.S."/>
        </authorList>
    </citation>
    <scope>NUCLEOTIDE SEQUENCE [LARGE SCALE GENOMIC DNA]</scope>
    <source>
        <strain evidence="7 8">SP-1</strain>
    </source>
</reference>
<name>A0A178MD18_9PROT</name>
<proteinExistence type="inferred from homology"/>
<feature type="domain" description="Multidrug resistance protein MdtA-like barrel-sandwich hybrid" evidence="4">
    <location>
        <begin position="70"/>
        <end position="192"/>
    </location>
</feature>
<evidence type="ECO:0000313" key="7">
    <source>
        <dbReference type="EMBL" id="OAN46659.1"/>
    </source>
</evidence>
<evidence type="ECO:0000313" key="8">
    <source>
        <dbReference type="Proteomes" id="UP000078428"/>
    </source>
</evidence>
<dbReference type="InterPro" id="IPR006143">
    <property type="entry name" value="RND_pump_MFP"/>
</dbReference>
<feature type="domain" description="CusB-like beta-barrel" evidence="5">
    <location>
        <begin position="206"/>
        <end position="276"/>
    </location>
</feature>
<evidence type="ECO:0000256" key="3">
    <source>
        <dbReference type="ARBA" id="ARBA00022448"/>
    </source>
</evidence>
<dbReference type="GO" id="GO:1990281">
    <property type="term" value="C:efflux pump complex"/>
    <property type="evidence" value="ECO:0007669"/>
    <property type="project" value="TreeGrafter"/>
</dbReference>
<evidence type="ECO:0000259" key="4">
    <source>
        <dbReference type="Pfam" id="PF25917"/>
    </source>
</evidence>
<comment type="similarity">
    <text evidence="2">Belongs to the membrane fusion protein (MFP) (TC 8.A.1) family.</text>
</comment>
<dbReference type="Pfam" id="PF25954">
    <property type="entry name" value="Beta-barrel_RND_2"/>
    <property type="match status" value="1"/>
</dbReference>
<dbReference type="InterPro" id="IPR058792">
    <property type="entry name" value="Beta-barrel_RND_2"/>
</dbReference>
<evidence type="ECO:0000259" key="6">
    <source>
        <dbReference type="Pfam" id="PF25967"/>
    </source>
</evidence>
<keyword evidence="8" id="KW-1185">Reference proteome</keyword>
<protein>
    <submittedName>
        <fullName evidence="7">Efflux transporter periplasmic adaptor subunit</fullName>
    </submittedName>
</protein>
<dbReference type="PANTHER" id="PTHR30469">
    <property type="entry name" value="MULTIDRUG RESISTANCE PROTEIN MDTA"/>
    <property type="match status" value="1"/>
</dbReference>
<sequence length="370" mass="39278">MKAKRMIIMLVASAVIFGGVFGFVSFKNAMIKQYFATMPKPVVAVTVAPARQETWRGAIPAVGSLQAVNGVDIAASVSGLVKDIAFQSGQEVKRGHVLVRLDTDVEMGDLRSAEAELALARTSNDRNTALLRSNTVSVAALEKTQAELKVRQAKVGGLQAQIAKKSVTAPFDGTLGVRKIDLGQYVQPGQVMVNLQDLSLMLCDFTVSQKDLAAVVPGQPVRMSTDAYPGRSFDGTVAALEPLVDARTGMVTVQAKFPNDERILRPGMFAKIEIDKAGAEQVVTVPVSAVSYNLHGDAVFVVRDGADGAKTVERAVVQLGERKDGMVVVLQGVKPGELVVTSGQVKLENGSLVQVAAEDPLKPPAKTVMQ</sequence>
<dbReference type="STRING" id="1285242.A6A04_06010"/>
<dbReference type="EMBL" id="LWQT01000088">
    <property type="protein sequence ID" value="OAN46659.1"/>
    <property type="molecule type" value="Genomic_DNA"/>
</dbReference>
<dbReference type="InterPro" id="IPR058627">
    <property type="entry name" value="MdtA-like_C"/>
</dbReference>
<dbReference type="AlphaFoldDB" id="A0A178MD18"/>
<evidence type="ECO:0000256" key="1">
    <source>
        <dbReference type="ARBA" id="ARBA00004196"/>
    </source>
</evidence>
<dbReference type="InterPro" id="IPR058625">
    <property type="entry name" value="MdtA-like_BSH"/>
</dbReference>
<organism evidence="7 8">
    <name type="scientific">Paramagnetospirillum marisnigri</name>
    <dbReference type="NCBI Taxonomy" id="1285242"/>
    <lineage>
        <taxon>Bacteria</taxon>
        <taxon>Pseudomonadati</taxon>
        <taxon>Pseudomonadota</taxon>
        <taxon>Alphaproteobacteria</taxon>
        <taxon>Rhodospirillales</taxon>
        <taxon>Magnetospirillaceae</taxon>
        <taxon>Paramagnetospirillum</taxon>
    </lineage>
</organism>
<keyword evidence="3" id="KW-0813">Transport</keyword>
<comment type="caution">
    <text evidence="7">The sequence shown here is derived from an EMBL/GenBank/DDBJ whole genome shotgun (WGS) entry which is preliminary data.</text>
</comment>
<gene>
    <name evidence="7" type="ORF">A6A04_06010</name>
</gene>
<accession>A0A178MD18</accession>
<evidence type="ECO:0000256" key="2">
    <source>
        <dbReference type="ARBA" id="ARBA00009477"/>
    </source>
</evidence>
<comment type="subcellular location">
    <subcellularLocation>
        <location evidence="1">Cell envelope</location>
    </subcellularLocation>
</comment>
<dbReference type="Gene3D" id="1.10.287.470">
    <property type="entry name" value="Helix hairpin bin"/>
    <property type="match status" value="1"/>
</dbReference>
<dbReference type="GO" id="GO:0015562">
    <property type="term" value="F:efflux transmembrane transporter activity"/>
    <property type="evidence" value="ECO:0007669"/>
    <property type="project" value="TreeGrafter"/>
</dbReference>
<evidence type="ECO:0000259" key="5">
    <source>
        <dbReference type="Pfam" id="PF25954"/>
    </source>
</evidence>
<dbReference type="Gene3D" id="2.40.50.100">
    <property type="match status" value="1"/>
</dbReference>
<feature type="domain" description="Multidrug resistance protein MdtA-like C-terminal permuted SH3" evidence="6">
    <location>
        <begin position="281"/>
        <end position="343"/>
    </location>
</feature>